<feature type="transmembrane region" description="Helical" evidence="6">
    <location>
        <begin position="379"/>
        <end position="404"/>
    </location>
</feature>
<evidence type="ECO:0000256" key="4">
    <source>
        <dbReference type="ARBA" id="ARBA00022989"/>
    </source>
</evidence>
<proteinExistence type="predicted"/>
<feature type="transmembrane region" description="Helical" evidence="6">
    <location>
        <begin position="345"/>
        <end position="367"/>
    </location>
</feature>
<dbReference type="PATRIC" id="fig|1872076.5.peg.3877"/>
<feature type="transmembrane region" description="Helical" evidence="6">
    <location>
        <begin position="93"/>
        <end position="110"/>
    </location>
</feature>
<evidence type="ECO:0000256" key="3">
    <source>
        <dbReference type="ARBA" id="ARBA00022692"/>
    </source>
</evidence>
<keyword evidence="5 6" id="KW-0472">Membrane</keyword>
<evidence type="ECO:0000256" key="1">
    <source>
        <dbReference type="ARBA" id="ARBA00004127"/>
    </source>
</evidence>
<keyword evidence="3 6" id="KW-0812">Transmembrane</keyword>
<feature type="transmembrane region" description="Helical" evidence="6">
    <location>
        <begin position="116"/>
        <end position="137"/>
    </location>
</feature>
<feature type="transmembrane region" description="Helical" evidence="6">
    <location>
        <begin position="158"/>
        <end position="178"/>
    </location>
</feature>
<dbReference type="SUPFAM" id="SSF103473">
    <property type="entry name" value="MFS general substrate transporter"/>
    <property type="match status" value="1"/>
</dbReference>
<comment type="caution">
    <text evidence="7">The sequence shown here is derived from an EMBL/GenBank/DDBJ whole genome shotgun (WGS) entry which is preliminary data.</text>
</comment>
<gene>
    <name evidence="7" type="ORF">SCARUB_03262</name>
</gene>
<dbReference type="Proteomes" id="UP000094056">
    <property type="component" value="Unassembled WGS sequence"/>
</dbReference>
<organism evidence="7 8">
    <name type="scientific">Candidatus Scalindua rubra</name>
    <dbReference type="NCBI Taxonomy" id="1872076"/>
    <lineage>
        <taxon>Bacteria</taxon>
        <taxon>Pseudomonadati</taxon>
        <taxon>Planctomycetota</taxon>
        <taxon>Candidatus Brocadiia</taxon>
        <taxon>Candidatus Brocadiales</taxon>
        <taxon>Candidatus Scalinduaceae</taxon>
        <taxon>Candidatus Scalindua</taxon>
    </lineage>
</organism>
<dbReference type="PANTHER" id="PTHR23519:SF1">
    <property type="entry name" value="AUTOPHAGY-RELATED PROTEIN 22"/>
    <property type="match status" value="1"/>
</dbReference>
<keyword evidence="4 6" id="KW-1133">Transmembrane helix</keyword>
<comment type="subcellular location">
    <subcellularLocation>
        <location evidence="1">Endomembrane system</location>
        <topology evidence="1">Multi-pass membrane protein</topology>
    </subcellularLocation>
</comment>
<dbReference type="GO" id="GO:0012505">
    <property type="term" value="C:endomembrane system"/>
    <property type="evidence" value="ECO:0007669"/>
    <property type="project" value="UniProtKB-SubCell"/>
</dbReference>
<dbReference type="InterPro" id="IPR024671">
    <property type="entry name" value="Atg22-like"/>
</dbReference>
<protein>
    <submittedName>
        <fullName evidence="7">Putative transporter protein</fullName>
    </submittedName>
</protein>
<evidence type="ECO:0000256" key="2">
    <source>
        <dbReference type="ARBA" id="ARBA00022448"/>
    </source>
</evidence>
<dbReference type="PANTHER" id="PTHR23519">
    <property type="entry name" value="AUTOPHAGY-RELATED PROTEIN 22"/>
    <property type="match status" value="1"/>
</dbReference>
<feature type="transmembrane region" description="Helical" evidence="6">
    <location>
        <begin position="410"/>
        <end position="429"/>
    </location>
</feature>
<feature type="transmembrane region" description="Helical" evidence="6">
    <location>
        <begin position="291"/>
        <end position="309"/>
    </location>
</feature>
<feature type="transmembrane region" description="Helical" evidence="6">
    <location>
        <begin position="321"/>
        <end position="339"/>
    </location>
</feature>
<accession>A0A1E3X7V0</accession>
<sequence length="444" mass="49839">MKSDKERNVFAWCMYDWANSAFATTVIAALLPIYFATVIIPSDGWIFRFSGIEVATNAATLWGFLSGTAALFVFLTAPILGAISDLSKTKKRFLMVFCYGGSLFTTLLYFCHAGDVWMTMIFFFFANVCFTSANIFYDAFLPHIASRQEIDQLSGKGYAYGYLGGGLQFLICLILILIHDKIGIDKILAVRISLLFTGIWWAGFALITFIWLREPKNRITSPQQYQDTNTPFAYVRLGILRTWNTILSVKKHRNLAFFLIAFMFYNDGIQTVIRMAAIFGKDELKLKNETLMGTLLLVQFIGIGGALLFSRIAKAFGAKRILTFVLLLWSGILCYAYFMNSALDFWILGIAVGLVLGGSQAISRSLYGTMIPVDESAEFFGFYSVFEKFSAIWGPFVFGIIRQITGTSRLAVLSLVGFFIIGIVLLYFVDESLSPGRRDRKDVN</sequence>
<dbReference type="Pfam" id="PF11700">
    <property type="entry name" value="ATG22"/>
    <property type="match status" value="1"/>
</dbReference>
<dbReference type="InterPro" id="IPR036259">
    <property type="entry name" value="MFS_trans_sf"/>
</dbReference>
<dbReference type="InterPro" id="IPR050495">
    <property type="entry name" value="ATG22/LtaA_families"/>
</dbReference>
<dbReference type="EMBL" id="MAYW01000105">
    <property type="protein sequence ID" value="ODS31629.1"/>
    <property type="molecule type" value="Genomic_DNA"/>
</dbReference>
<dbReference type="AlphaFoldDB" id="A0A1E3X7V0"/>
<feature type="transmembrane region" description="Helical" evidence="6">
    <location>
        <begin position="190"/>
        <end position="212"/>
    </location>
</feature>
<evidence type="ECO:0000256" key="5">
    <source>
        <dbReference type="ARBA" id="ARBA00023136"/>
    </source>
</evidence>
<evidence type="ECO:0000313" key="7">
    <source>
        <dbReference type="EMBL" id="ODS31629.1"/>
    </source>
</evidence>
<feature type="transmembrane region" description="Helical" evidence="6">
    <location>
        <begin position="21"/>
        <end position="40"/>
    </location>
</feature>
<name>A0A1E3X7V0_9BACT</name>
<reference evidence="7 8" key="1">
    <citation type="submission" date="2016-07" db="EMBL/GenBank/DDBJ databases">
        <title>Draft genome of Scalindua rubra, obtained from a brine-seawater interface in the Red Sea, sheds light on salt adaptation in anammox bacteria.</title>
        <authorList>
            <person name="Speth D.R."/>
            <person name="Lagkouvardos I."/>
            <person name="Wang Y."/>
            <person name="Qian P.-Y."/>
            <person name="Dutilh B.E."/>
            <person name="Jetten M.S."/>
        </authorList>
    </citation>
    <scope>NUCLEOTIDE SEQUENCE [LARGE SCALE GENOMIC DNA]</scope>
    <source>
        <strain evidence="7">BSI-1</strain>
    </source>
</reference>
<evidence type="ECO:0000256" key="6">
    <source>
        <dbReference type="SAM" id="Phobius"/>
    </source>
</evidence>
<evidence type="ECO:0000313" key="8">
    <source>
        <dbReference type="Proteomes" id="UP000094056"/>
    </source>
</evidence>
<keyword evidence="2" id="KW-0813">Transport</keyword>
<dbReference type="Gene3D" id="1.20.1250.20">
    <property type="entry name" value="MFS general substrate transporter like domains"/>
    <property type="match status" value="1"/>
</dbReference>
<feature type="transmembrane region" description="Helical" evidence="6">
    <location>
        <begin position="60"/>
        <end position="81"/>
    </location>
</feature>
<feature type="transmembrane region" description="Helical" evidence="6">
    <location>
        <begin position="255"/>
        <end position="279"/>
    </location>
</feature>